<evidence type="ECO:0000256" key="2">
    <source>
        <dbReference type="SAM" id="Phobius"/>
    </source>
</evidence>
<feature type="non-terminal residue" evidence="3">
    <location>
        <position position="62"/>
    </location>
</feature>
<sequence>MIEKQQTRSRSETFSPQRKKPNKGNGSRGRYSEATINIALLLVGSLLIAASFNLFLVPLGIA</sequence>
<organism evidence="3 4">
    <name type="scientific">Paenibacillus sepulcri</name>
    <dbReference type="NCBI Taxonomy" id="359917"/>
    <lineage>
        <taxon>Bacteria</taxon>
        <taxon>Bacillati</taxon>
        <taxon>Bacillota</taxon>
        <taxon>Bacilli</taxon>
        <taxon>Bacillales</taxon>
        <taxon>Paenibacillaceae</taxon>
        <taxon>Paenibacillus</taxon>
    </lineage>
</organism>
<keyword evidence="2" id="KW-1133">Transmembrane helix</keyword>
<keyword evidence="2" id="KW-0812">Transmembrane</keyword>
<proteinExistence type="predicted"/>
<feature type="region of interest" description="Disordered" evidence="1">
    <location>
        <begin position="1"/>
        <end position="30"/>
    </location>
</feature>
<keyword evidence="2" id="KW-0472">Membrane</keyword>
<reference evidence="3 4" key="1">
    <citation type="submission" date="2021-07" db="EMBL/GenBank/DDBJ databases">
        <title>Paenibacillus radiodurans sp. nov., isolated from the southeastern edge of Tengger Desert.</title>
        <authorList>
            <person name="Zhang G."/>
        </authorList>
    </citation>
    <scope>NUCLEOTIDE SEQUENCE [LARGE SCALE GENOMIC DNA]</scope>
    <source>
        <strain evidence="3 4">CCM 7311</strain>
    </source>
</reference>
<keyword evidence="4" id="KW-1185">Reference proteome</keyword>
<evidence type="ECO:0000256" key="1">
    <source>
        <dbReference type="SAM" id="MobiDB-lite"/>
    </source>
</evidence>
<dbReference type="Proteomes" id="UP001519887">
    <property type="component" value="Unassembled WGS sequence"/>
</dbReference>
<dbReference type="EMBL" id="JAHZIK010000003">
    <property type="protein sequence ID" value="MBW7452514.1"/>
    <property type="molecule type" value="Genomic_DNA"/>
</dbReference>
<comment type="caution">
    <text evidence="3">The sequence shown here is derived from an EMBL/GenBank/DDBJ whole genome shotgun (WGS) entry which is preliminary data.</text>
</comment>
<accession>A0ABS7BV98</accession>
<evidence type="ECO:0000313" key="3">
    <source>
        <dbReference type="EMBL" id="MBW7452514.1"/>
    </source>
</evidence>
<name>A0ABS7BV98_9BACL</name>
<evidence type="ECO:0000313" key="4">
    <source>
        <dbReference type="Proteomes" id="UP001519887"/>
    </source>
</evidence>
<feature type="compositionally biased region" description="Basic and acidic residues" evidence="1">
    <location>
        <begin position="1"/>
        <end position="11"/>
    </location>
</feature>
<gene>
    <name evidence="3" type="ORF">K0U00_00475</name>
</gene>
<protein>
    <submittedName>
        <fullName evidence="3">YitT family protein</fullName>
    </submittedName>
</protein>
<feature type="transmembrane region" description="Helical" evidence="2">
    <location>
        <begin position="38"/>
        <end position="61"/>
    </location>
</feature>